<name>A0A2M4B1Y2_9DIPT</name>
<evidence type="ECO:0000313" key="1">
    <source>
        <dbReference type="EMBL" id="MBW47064.1"/>
    </source>
</evidence>
<accession>A0A2M4B1Y2</accession>
<protein>
    <submittedName>
        <fullName evidence="1">Putative secreted protein</fullName>
    </submittedName>
</protein>
<proteinExistence type="predicted"/>
<dbReference type="EMBL" id="GGFK01013743">
    <property type="protein sequence ID" value="MBW47064.1"/>
    <property type="molecule type" value="Transcribed_RNA"/>
</dbReference>
<organism evidence="1">
    <name type="scientific">Anopheles triannulatus</name>
    <dbReference type="NCBI Taxonomy" id="58253"/>
    <lineage>
        <taxon>Eukaryota</taxon>
        <taxon>Metazoa</taxon>
        <taxon>Ecdysozoa</taxon>
        <taxon>Arthropoda</taxon>
        <taxon>Hexapoda</taxon>
        <taxon>Insecta</taxon>
        <taxon>Pterygota</taxon>
        <taxon>Neoptera</taxon>
        <taxon>Endopterygota</taxon>
        <taxon>Diptera</taxon>
        <taxon>Nematocera</taxon>
        <taxon>Culicoidea</taxon>
        <taxon>Culicidae</taxon>
        <taxon>Anophelinae</taxon>
        <taxon>Anopheles</taxon>
    </lineage>
</organism>
<reference evidence="1" key="1">
    <citation type="submission" date="2018-01" db="EMBL/GenBank/DDBJ databases">
        <title>An insight into the sialome of Amazonian anophelines.</title>
        <authorList>
            <person name="Ribeiro J.M."/>
            <person name="Scarpassa V."/>
            <person name="Calvo E."/>
        </authorList>
    </citation>
    <scope>NUCLEOTIDE SEQUENCE</scope>
    <source>
        <tissue evidence="1">Salivary glands</tissue>
    </source>
</reference>
<dbReference type="AlphaFoldDB" id="A0A2M4B1Y2"/>
<sequence>MVRSAGTCCALAQVSECSTSWASMWTWLRRQIPYARVSVFYLGLVFAQELPHASRLPSYGEAQSSWANKPPAPFLRAAAWTNRTVSASSSEPARRCQCA</sequence>